<feature type="domain" description="Small-subunit processome Utp12" evidence="6">
    <location>
        <begin position="987"/>
        <end position="1086"/>
    </location>
</feature>
<feature type="repeat" description="WD" evidence="4">
    <location>
        <begin position="259"/>
        <end position="281"/>
    </location>
</feature>
<protein>
    <recommendedName>
        <fullName evidence="6">Small-subunit processome Utp12 domain-containing protein</fullName>
    </recommendedName>
</protein>
<keyword evidence="8" id="KW-1185">Reference proteome</keyword>
<dbReference type="InterPro" id="IPR011044">
    <property type="entry name" value="Quino_amine_DH_bsu"/>
</dbReference>
<dbReference type="PROSITE" id="PS50294">
    <property type="entry name" value="WD_REPEATS_REGION"/>
    <property type="match status" value="3"/>
</dbReference>
<dbReference type="Pfam" id="PF04003">
    <property type="entry name" value="Utp12"/>
    <property type="match status" value="1"/>
</dbReference>
<dbReference type="Pfam" id="PF25172">
    <property type="entry name" value="Beta-prop_WDR3_2nd"/>
    <property type="match status" value="1"/>
</dbReference>
<comment type="caution">
    <text evidence="7">The sequence shown here is derived from an EMBL/GenBank/DDBJ whole genome shotgun (WGS) entry which is preliminary data.</text>
</comment>
<dbReference type="InterPro" id="IPR007148">
    <property type="entry name" value="SSU_processome_Utp12"/>
</dbReference>
<evidence type="ECO:0000256" key="1">
    <source>
        <dbReference type="ARBA" id="ARBA00022574"/>
    </source>
</evidence>
<evidence type="ECO:0000259" key="6">
    <source>
        <dbReference type="Pfam" id="PF04003"/>
    </source>
</evidence>
<dbReference type="PROSITE" id="PS50082">
    <property type="entry name" value="WD_REPEATS_2"/>
    <property type="match status" value="4"/>
</dbReference>
<gene>
    <name evidence="7" type="ORF">ACHAXA_008321</name>
</gene>
<dbReference type="Gene3D" id="2.130.10.10">
    <property type="entry name" value="YVTN repeat-like/Quinoprotein amine dehydrogenase"/>
    <property type="match status" value="3"/>
</dbReference>
<reference evidence="7 8" key="1">
    <citation type="submission" date="2024-10" db="EMBL/GenBank/DDBJ databases">
        <title>Updated reference genomes for cyclostephanoid diatoms.</title>
        <authorList>
            <person name="Roberts W.R."/>
            <person name="Alverson A.J."/>
        </authorList>
    </citation>
    <scope>NUCLEOTIDE SEQUENCE [LARGE SCALE GENOMIC DNA]</scope>
    <source>
        <strain evidence="7 8">AJA228-03</strain>
    </source>
</reference>
<feature type="repeat" description="WD" evidence="4">
    <location>
        <begin position="793"/>
        <end position="825"/>
    </location>
</feature>
<dbReference type="PANTHER" id="PTHR19853:SF0">
    <property type="entry name" value="WD REPEAT-CONTAINING PROTEIN 3"/>
    <property type="match status" value="1"/>
</dbReference>
<evidence type="ECO:0000313" key="8">
    <source>
        <dbReference type="Proteomes" id="UP001530377"/>
    </source>
</evidence>
<dbReference type="SUPFAM" id="SSF50978">
    <property type="entry name" value="WD40 repeat-like"/>
    <property type="match status" value="2"/>
</dbReference>
<dbReference type="PANTHER" id="PTHR19853">
    <property type="entry name" value="WD REPEAT CONTAINING PROTEIN 3 WDR3"/>
    <property type="match status" value="1"/>
</dbReference>
<feature type="region of interest" description="Disordered" evidence="5">
    <location>
        <begin position="907"/>
        <end position="928"/>
    </location>
</feature>
<evidence type="ECO:0000256" key="4">
    <source>
        <dbReference type="PROSITE-ProRule" id="PRU00221"/>
    </source>
</evidence>
<organism evidence="7 8">
    <name type="scientific">Cyclostephanos tholiformis</name>
    <dbReference type="NCBI Taxonomy" id="382380"/>
    <lineage>
        <taxon>Eukaryota</taxon>
        <taxon>Sar</taxon>
        <taxon>Stramenopiles</taxon>
        <taxon>Ochrophyta</taxon>
        <taxon>Bacillariophyta</taxon>
        <taxon>Coscinodiscophyceae</taxon>
        <taxon>Thalassiosirophycidae</taxon>
        <taxon>Stephanodiscales</taxon>
        <taxon>Stephanodiscaceae</taxon>
        <taxon>Cyclostephanos</taxon>
    </lineage>
</organism>
<dbReference type="CDD" id="cd00200">
    <property type="entry name" value="WD40"/>
    <property type="match status" value="1"/>
</dbReference>
<dbReference type="InterPro" id="IPR020472">
    <property type="entry name" value="WD40_PAC1"/>
</dbReference>
<accession>A0ABD3RLU5</accession>
<dbReference type="SMART" id="SM00320">
    <property type="entry name" value="WD40"/>
    <property type="match status" value="12"/>
</dbReference>
<feature type="repeat" description="WD" evidence="4">
    <location>
        <begin position="751"/>
        <end position="792"/>
    </location>
</feature>
<evidence type="ECO:0000256" key="2">
    <source>
        <dbReference type="ARBA" id="ARBA00022737"/>
    </source>
</evidence>
<name>A0ABD3RLU5_9STRA</name>
<feature type="region of interest" description="Disordered" evidence="5">
    <location>
        <begin position="431"/>
        <end position="480"/>
    </location>
</feature>
<dbReference type="EMBL" id="JALLPB020000500">
    <property type="protein sequence ID" value="KAL3808500.1"/>
    <property type="molecule type" value="Genomic_DNA"/>
</dbReference>
<dbReference type="InterPro" id="IPR051570">
    <property type="entry name" value="TBC1_cilium_biogenesis"/>
</dbReference>
<keyword evidence="2" id="KW-0677">Repeat</keyword>
<evidence type="ECO:0000256" key="5">
    <source>
        <dbReference type="SAM" id="MobiDB-lite"/>
    </source>
</evidence>
<dbReference type="PRINTS" id="PR00320">
    <property type="entry name" value="GPROTEINBRPT"/>
</dbReference>
<proteinExistence type="inferred from homology"/>
<dbReference type="Pfam" id="PF00400">
    <property type="entry name" value="WD40"/>
    <property type="match status" value="3"/>
</dbReference>
<evidence type="ECO:0000256" key="3">
    <source>
        <dbReference type="ARBA" id="ARBA00038229"/>
    </source>
</evidence>
<feature type="compositionally biased region" description="Basic residues" evidence="5">
    <location>
        <begin position="431"/>
        <end position="441"/>
    </location>
</feature>
<sequence length="1115" mass="122607">MQLTYLRYECADAFSLTCSSGSTPSVPQSSSILSFLGATTSDNEKGIVPPQQQNCPLLSIAGSQLIGYELRRGEPIMKIGHRELLSGGVGTGRALNSSQIVCLDVSERRIGGDGDVRVATGWVDGSVRVFSLDSKDMARFSSSIGVGDDAERNGLVHSLLHGKNANFLGNNNSDEFACREPLVLNGHGSSPVQMVVFDKNINAVGGRLASGGADGVVILWDVIAETGLFRLLGHRGPVTGIAFLHPSVCSATSVGVDGMVTSGMDGLVKVWDLNGQCCVQTLTGHRGPVGCLDSSILRPPGEEVEGYSDIDRKPKCRLVTGCADGQVRVWSAGDFNKPSTSAHTNSGMKASDPPNEVAAAVDKQVGDNDDDIFQYIGSLQPPANLNITSSNKDGVASIHFHPSGRYVGVCRANDRSIEIYAARSEVEVQKKRRRRLRRRREKQNIAASAPEKNTTKKRGLLDDPESDDEQENEAKDDSLLELSPQVVKAMDEFEFRGMIRAAHKIRGFAFAPYQERRGGIRVVVALATNALEIYSVPKPLKQSPGAPVTGEKVSSLDMYGHPTGIRSVVLSSDDTMTCTVSKSVVKIWNVANRSCLRSLMAAPGGSSGTSYYCLCSAFLKGNTHVIVGTREGHLIIMDVASGDIVYTEENAHDGAIWSLDMCHPSQGQSTTSLVTGSSDKLVKYWSVESQDGDDNHHPMVVHSRTLQMSDDVMCVRFSHSTDAMKRLLFVASLDSTIKVFFDDSLKFFLNLYGHKLPVLAFDSSFDDTILASGGADKSIKIWGLDFGDTHRSLYGHEDSITDLRFVKRTHFFFTCSKDRTVRYWDGDKFQQILLLRGHASEVNCLAVSNNGAFVLSGGMDRQVRVWERTKDIVFLDEERERELEEIFDKVDGSRRDENTADALVKAQRAREGGLDADDDEDEKPQSEAAVKQTILSVSAGDRIMEAIETADKESKELSLFRKLQEERGGDSKRAPNPMLFGMDPPYYVLWILRSVKSVDLEQSLLVLPLNHVERLMHYLIVNLQRHKGVELCAKISVFLIKSHQKAIVANRTMLIPLRELQTLVRKRTTEIRDTIGFNLAAIKMVTRLANEKKNERVTYEEKSMKDIWGELGKIS</sequence>
<keyword evidence="1 4" id="KW-0853">WD repeat</keyword>
<dbReference type="Proteomes" id="UP001530377">
    <property type="component" value="Unassembled WGS sequence"/>
</dbReference>
<dbReference type="SUPFAM" id="SSF50969">
    <property type="entry name" value="YVTN repeat-like/Quinoprotein amine dehydrogenase"/>
    <property type="match status" value="1"/>
</dbReference>
<comment type="similarity">
    <text evidence="3">Belongs to the WD repeat WDR3/UTP12 family.</text>
</comment>
<evidence type="ECO:0000313" key="7">
    <source>
        <dbReference type="EMBL" id="KAL3808500.1"/>
    </source>
</evidence>
<dbReference type="InterPro" id="IPR036322">
    <property type="entry name" value="WD40_repeat_dom_sf"/>
</dbReference>
<dbReference type="InterPro" id="IPR015943">
    <property type="entry name" value="WD40/YVTN_repeat-like_dom_sf"/>
</dbReference>
<dbReference type="FunFam" id="2.130.10.10:FF:000157">
    <property type="entry name" value="WD repeat domain 3"/>
    <property type="match status" value="1"/>
</dbReference>
<dbReference type="AlphaFoldDB" id="A0ABD3RLU5"/>
<feature type="repeat" description="WD" evidence="4">
    <location>
        <begin position="835"/>
        <end position="867"/>
    </location>
</feature>
<feature type="compositionally biased region" description="Acidic residues" evidence="5">
    <location>
        <begin position="462"/>
        <end position="471"/>
    </location>
</feature>
<dbReference type="InterPro" id="IPR001680">
    <property type="entry name" value="WD40_rpt"/>
</dbReference>